<evidence type="ECO:0000256" key="4">
    <source>
        <dbReference type="ARBA" id="ARBA00022519"/>
    </source>
</evidence>
<feature type="transmembrane region" description="Helical" evidence="9">
    <location>
        <begin position="155"/>
        <end position="176"/>
    </location>
</feature>
<keyword evidence="2 9" id="KW-0813">Transport</keyword>
<feature type="domain" description="Tripartite ATP-independent periplasmic transporters DctQ component" evidence="10">
    <location>
        <begin position="50"/>
        <end position="183"/>
    </location>
</feature>
<organism evidence="11 12">
    <name type="scientific">Marinobacterium lutimaris</name>
    <dbReference type="NCBI Taxonomy" id="568106"/>
    <lineage>
        <taxon>Bacteria</taxon>
        <taxon>Pseudomonadati</taxon>
        <taxon>Pseudomonadota</taxon>
        <taxon>Gammaproteobacteria</taxon>
        <taxon>Oceanospirillales</taxon>
        <taxon>Oceanospirillaceae</taxon>
        <taxon>Marinobacterium</taxon>
    </lineage>
</organism>
<dbReference type="Pfam" id="PF04290">
    <property type="entry name" value="DctQ"/>
    <property type="match status" value="1"/>
</dbReference>
<dbReference type="PANTHER" id="PTHR35011">
    <property type="entry name" value="2,3-DIKETO-L-GULONATE TRAP TRANSPORTER SMALL PERMEASE PROTEIN YIAM"/>
    <property type="match status" value="1"/>
</dbReference>
<feature type="transmembrane region" description="Helical" evidence="9">
    <location>
        <begin position="113"/>
        <end position="135"/>
    </location>
</feature>
<dbReference type="GO" id="GO:0005886">
    <property type="term" value="C:plasma membrane"/>
    <property type="evidence" value="ECO:0007669"/>
    <property type="project" value="UniProtKB-SubCell"/>
</dbReference>
<name>A0A1H5ZFA5_9GAMM</name>
<reference evidence="11 12" key="1">
    <citation type="submission" date="2016-10" db="EMBL/GenBank/DDBJ databases">
        <authorList>
            <person name="de Groot N.N."/>
        </authorList>
    </citation>
    <scope>NUCLEOTIDE SEQUENCE [LARGE SCALE GENOMIC DNA]</scope>
    <source>
        <strain evidence="11 12">DSM 22012</strain>
    </source>
</reference>
<evidence type="ECO:0000256" key="5">
    <source>
        <dbReference type="ARBA" id="ARBA00022692"/>
    </source>
</evidence>
<dbReference type="InterPro" id="IPR007387">
    <property type="entry name" value="TRAP_DctQ"/>
</dbReference>
<comment type="subcellular location">
    <subcellularLocation>
        <location evidence="1 9">Cell inner membrane</location>
        <topology evidence="1 9">Multi-pass membrane protein</topology>
    </subcellularLocation>
</comment>
<dbReference type="EMBL" id="FNVQ01000001">
    <property type="protein sequence ID" value="SEG34972.1"/>
    <property type="molecule type" value="Genomic_DNA"/>
</dbReference>
<dbReference type="RefSeq" id="WP_104002979.1">
    <property type="nucleotide sequence ID" value="NZ_FNVQ01000001.1"/>
</dbReference>
<evidence type="ECO:0000313" key="11">
    <source>
        <dbReference type="EMBL" id="SEG34972.1"/>
    </source>
</evidence>
<evidence type="ECO:0000256" key="8">
    <source>
        <dbReference type="ARBA" id="ARBA00038436"/>
    </source>
</evidence>
<feature type="transmembrane region" description="Helical" evidence="9">
    <location>
        <begin position="76"/>
        <end position="92"/>
    </location>
</feature>
<sequence length="198" mass="22317">MAEYDVDLDRIEESVPHGVALSYPRTAISDLLEGIVGFFGRYTAGIWVILMLLIVGNVIMRYILGTNFVALEELQWHLFAIGFMVALSYCFTQDDHVRVDVAAELLGPRKRAVIELFGIAVFFIPFCAFILYYAWPFVARAWQIGEVSAAPGGLPMRWLIKSVILFAFSLMILAAVGRFFRVLSFLCGWPKPRGDNNK</sequence>
<dbReference type="InterPro" id="IPR055348">
    <property type="entry name" value="DctQ"/>
</dbReference>
<comment type="similarity">
    <text evidence="8 9">Belongs to the TRAP transporter small permease family.</text>
</comment>
<protein>
    <recommendedName>
        <fullName evidence="9">TRAP transporter small permease protein</fullName>
    </recommendedName>
</protein>
<evidence type="ECO:0000256" key="7">
    <source>
        <dbReference type="ARBA" id="ARBA00023136"/>
    </source>
</evidence>
<dbReference type="Proteomes" id="UP000236745">
    <property type="component" value="Unassembled WGS sequence"/>
</dbReference>
<dbReference type="PANTHER" id="PTHR35011:SF4">
    <property type="entry name" value="SLL1102 PROTEIN"/>
    <property type="match status" value="1"/>
</dbReference>
<evidence type="ECO:0000259" key="10">
    <source>
        <dbReference type="Pfam" id="PF04290"/>
    </source>
</evidence>
<keyword evidence="5 9" id="KW-0812">Transmembrane</keyword>
<evidence type="ECO:0000256" key="6">
    <source>
        <dbReference type="ARBA" id="ARBA00022989"/>
    </source>
</evidence>
<comment type="subunit">
    <text evidence="9">The complex comprises the extracytoplasmic solute receptor protein and the two transmembrane proteins.</text>
</comment>
<keyword evidence="7 9" id="KW-0472">Membrane</keyword>
<evidence type="ECO:0000256" key="1">
    <source>
        <dbReference type="ARBA" id="ARBA00004429"/>
    </source>
</evidence>
<evidence type="ECO:0000256" key="2">
    <source>
        <dbReference type="ARBA" id="ARBA00022448"/>
    </source>
</evidence>
<keyword evidence="12" id="KW-1185">Reference proteome</keyword>
<comment type="function">
    <text evidence="9">Part of the tripartite ATP-independent periplasmic (TRAP) transport system.</text>
</comment>
<dbReference type="GO" id="GO:0022857">
    <property type="term" value="F:transmembrane transporter activity"/>
    <property type="evidence" value="ECO:0007669"/>
    <property type="project" value="UniProtKB-UniRule"/>
</dbReference>
<gene>
    <name evidence="11" type="ORF">SAMN05444390_1012146</name>
</gene>
<dbReference type="AlphaFoldDB" id="A0A1H5ZFA5"/>
<keyword evidence="3" id="KW-1003">Cell membrane</keyword>
<feature type="transmembrane region" description="Helical" evidence="9">
    <location>
        <begin position="44"/>
        <end position="64"/>
    </location>
</feature>
<proteinExistence type="inferred from homology"/>
<accession>A0A1H5ZFA5</accession>
<evidence type="ECO:0000256" key="9">
    <source>
        <dbReference type="RuleBase" id="RU369079"/>
    </source>
</evidence>
<evidence type="ECO:0000256" key="3">
    <source>
        <dbReference type="ARBA" id="ARBA00022475"/>
    </source>
</evidence>
<dbReference type="OrthoDB" id="9795655at2"/>
<keyword evidence="4 9" id="KW-0997">Cell inner membrane</keyword>
<evidence type="ECO:0000313" key="12">
    <source>
        <dbReference type="Proteomes" id="UP000236745"/>
    </source>
</evidence>
<keyword evidence="6 9" id="KW-1133">Transmembrane helix</keyword>